<evidence type="ECO:0000313" key="6">
    <source>
        <dbReference type="RefSeq" id="XP_071928627.1"/>
    </source>
</evidence>
<accession>A0ABM4WA04</accession>
<evidence type="ECO:0000259" key="3">
    <source>
        <dbReference type="PROSITE" id="PS50033"/>
    </source>
</evidence>
<dbReference type="InterPro" id="IPR018997">
    <property type="entry name" value="PUB_domain"/>
</dbReference>
<organism evidence="4 5">
    <name type="scientific">Coffea arabica</name>
    <name type="common">Arabian coffee</name>
    <dbReference type="NCBI Taxonomy" id="13443"/>
    <lineage>
        <taxon>Eukaryota</taxon>
        <taxon>Viridiplantae</taxon>
        <taxon>Streptophyta</taxon>
        <taxon>Embryophyta</taxon>
        <taxon>Tracheophyta</taxon>
        <taxon>Spermatophyta</taxon>
        <taxon>Magnoliopsida</taxon>
        <taxon>eudicotyledons</taxon>
        <taxon>Gunneridae</taxon>
        <taxon>Pentapetalae</taxon>
        <taxon>asterids</taxon>
        <taxon>lamiids</taxon>
        <taxon>Gentianales</taxon>
        <taxon>Rubiaceae</taxon>
        <taxon>Ixoroideae</taxon>
        <taxon>Gardenieae complex</taxon>
        <taxon>Bertiereae - Coffeeae clade</taxon>
        <taxon>Coffeeae</taxon>
        <taxon>Coffea</taxon>
    </lineage>
</organism>
<dbReference type="GeneID" id="113719664"/>
<feature type="compositionally biased region" description="Low complexity" evidence="2">
    <location>
        <begin position="58"/>
        <end position="81"/>
    </location>
</feature>
<dbReference type="InterPro" id="IPR036339">
    <property type="entry name" value="PUB-like_dom_sf"/>
</dbReference>
<feature type="compositionally biased region" description="Low complexity" evidence="2">
    <location>
        <begin position="36"/>
        <end position="51"/>
    </location>
</feature>
<dbReference type="Gene3D" id="1.20.58.2190">
    <property type="match status" value="1"/>
</dbReference>
<dbReference type="Gene3D" id="3.10.20.90">
    <property type="entry name" value="Phosphatidylinositol 3-kinase Catalytic Subunit, Chain A, domain 1"/>
    <property type="match status" value="1"/>
</dbReference>
<proteinExistence type="predicted"/>
<dbReference type="Pfam" id="PF00789">
    <property type="entry name" value="UBX"/>
    <property type="match status" value="1"/>
</dbReference>
<evidence type="ECO:0000313" key="4">
    <source>
        <dbReference type="Proteomes" id="UP001652660"/>
    </source>
</evidence>
<dbReference type="RefSeq" id="XP_071928626.1">
    <property type="nucleotide sequence ID" value="XM_072072525.1"/>
</dbReference>
<dbReference type="PANTHER" id="PTHR47694:SF1">
    <property type="entry name" value="PLANT UBX DOMAIN-CONTAINING PROTEIN 2"/>
    <property type="match status" value="1"/>
</dbReference>
<dbReference type="PANTHER" id="PTHR47694">
    <property type="entry name" value="PLANT UBX DOMAIN-CONTAINING PROTEIN 2"/>
    <property type="match status" value="1"/>
</dbReference>
<feature type="region of interest" description="Disordered" evidence="2">
    <location>
        <begin position="1"/>
        <end position="107"/>
    </location>
</feature>
<dbReference type="InterPro" id="IPR001012">
    <property type="entry name" value="UBX_dom"/>
</dbReference>
<evidence type="ECO:0000256" key="2">
    <source>
        <dbReference type="SAM" id="MobiDB-lite"/>
    </source>
</evidence>
<keyword evidence="1" id="KW-0833">Ubl conjugation pathway</keyword>
<dbReference type="Pfam" id="PF09409">
    <property type="entry name" value="PUB"/>
    <property type="match status" value="1"/>
</dbReference>
<gene>
    <name evidence="5 6" type="primary">LOC113719664</name>
</gene>
<dbReference type="SMART" id="SM00580">
    <property type="entry name" value="PUG"/>
    <property type="match status" value="1"/>
</dbReference>
<name>A0ABM4WA04_COFAR</name>
<feature type="compositionally biased region" description="Basic and acidic residues" evidence="2">
    <location>
        <begin position="83"/>
        <end position="103"/>
    </location>
</feature>
<evidence type="ECO:0000313" key="5">
    <source>
        <dbReference type="RefSeq" id="XP_071928626.1"/>
    </source>
</evidence>
<dbReference type="RefSeq" id="XP_071928627.1">
    <property type="nucleotide sequence ID" value="XM_072072526.1"/>
</dbReference>
<dbReference type="SUPFAM" id="SSF143503">
    <property type="entry name" value="PUG domain-like"/>
    <property type="match status" value="1"/>
</dbReference>
<sequence length="517" mass="56927">MDDMKDKVKGFMKKVNNPFTSSSSGKFKGQGRTLGSSAPSSSAPTSSIPSRIIPPPVIDSTKSKISSSSSNSRPNVNGSSNLSDKKIENKKSEIRTHTNENGKVRNGFDPFDSLITSTKRNPNGYELNVVECPVCGKGYGSEEEVAGHIENCLKASEVKSECLGKEFDDGDGREEAKGELEVCVGAYVSGKPSEGSMDVVLKLLKNVVREPENGKFRKIRMGNPKIKEAIGDVVGAVELLECVGFNLNEDGEEMWAVMDVPSKEQLGLIQGAISLLEPQKVEESPSTAPAKVDEPDDPKEIDRQVLYTFDVGTSLGLLSYLFNLLFYISLYQEVVFNPFLKIRVFFSVPESTAAKIELPDSFYNLSREELKREADMRKKKIGESQLLIPRSFMEKQAKAARKRFTKTVIRVQFPDGVVLQGIFLPSEPTTALYEFVSSALKEQSLEFELLDPVLVKRRVIPRFPAAGQRAITLEVEELVPSALIKFRPIETDSVVFTGLRNELLEVSEPLVPGSAVA</sequence>
<dbReference type="InterPro" id="IPR029071">
    <property type="entry name" value="Ubiquitin-like_domsf"/>
</dbReference>
<dbReference type="Proteomes" id="UP001652660">
    <property type="component" value="Chromosome 11e"/>
</dbReference>
<dbReference type="PROSITE" id="PS50033">
    <property type="entry name" value="UBX"/>
    <property type="match status" value="1"/>
</dbReference>
<dbReference type="SUPFAM" id="SSF54236">
    <property type="entry name" value="Ubiquitin-like"/>
    <property type="match status" value="1"/>
</dbReference>
<keyword evidence="4" id="KW-1185">Reference proteome</keyword>
<protein>
    <submittedName>
        <fullName evidence="5 6">Plant UBX domain-containing protein 2 isoform X1</fullName>
    </submittedName>
</protein>
<reference evidence="5 6" key="1">
    <citation type="submission" date="2025-05" db="UniProtKB">
        <authorList>
            <consortium name="RefSeq"/>
        </authorList>
    </citation>
    <scope>IDENTIFICATION</scope>
    <source>
        <tissue evidence="5 6">Leaves</tissue>
    </source>
</reference>
<dbReference type="CDD" id="cd09212">
    <property type="entry name" value="PUB"/>
    <property type="match status" value="1"/>
</dbReference>
<evidence type="ECO:0000256" key="1">
    <source>
        <dbReference type="ARBA" id="ARBA00022786"/>
    </source>
</evidence>
<feature type="domain" description="UBX" evidence="3">
    <location>
        <begin position="402"/>
        <end position="486"/>
    </location>
</feature>